<dbReference type="Pfam" id="PF16189">
    <property type="entry name" value="Creatinase_N_2"/>
    <property type="match status" value="1"/>
</dbReference>
<comment type="similarity">
    <text evidence="2">Belongs to the peptidase M24B family.</text>
</comment>
<dbReference type="AlphaFoldDB" id="A0A7S2QS50"/>
<proteinExistence type="inferred from homology"/>
<organism evidence="11">
    <name type="scientific">Norrisiella sphaerica</name>
    <dbReference type="NCBI Taxonomy" id="552664"/>
    <lineage>
        <taxon>Eukaryota</taxon>
        <taxon>Sar</taxon>
        <taxon>Rhizaria</taxon>
        <taxon>Cercozoa</taxon>
        <taxon>Chlorarachniophyceae</taxon>
        <taxon>Norrisiella</taxon>
    </lineage>
</organism>
<dbReference type="InterPro" id="IPR032416">
    <property type="entry name" value="Peptidase_M24_C"/>
</dbReference>
<evidence type="ECO:0000313" key="11">
    <source>
        <dbReference type="EMBL" id="CAD9650133.1"/>
    </source>
</evidence>
<gene>
    <name evidence="11" type="ORF">NSPH01132_LOCUS230</name>
</gene>
<name>A0A7S2QS50_9EUKA</name>
<dbReference type="InterPro" id="IPR033740">
    <property type="entry name" value="Pept_M24B"/>
</dbReference>
<feature type="signal peptide" evidence="7">
    <location>
        <begin position="1"/>
        <end position="16"/>
    </location>
</feature>
<evidence type="ECO:0008006" key="12">
    <source>
        <dbReference type="Google" id="ProtNLM"/>
    </source>
</evidence>
<feature type="domain" description="Peptidase M24" evidence="8">
    <location>
        <begin position="401"/>
        <end position="621"/>
    </location>
</feature>
<dbReference type="GO" id="GO:0070006">
    <property type="term" value="F:metalloaminopeptidase activity"/>
    <property type="evidence" value="ECO:0007669"/>
    <property type="project" value="InterPro"/>
</dbReference>
<dbReference type="Gene3D" id="3.90.230.10">
    <property type="entry name" value="Creatinase/methionine aminopeptidase superfamily"/>
    <property type="match status" value="1"/>
</dbReference>
<dbReference type="GO" id="GO:0046872">
    <property type="term" value="F:metal ion binding"/>
    <property type="evidence" value="ECO:0007669"/>
    <property type="project" value="UniProtKB-KW"/>
</dbReference>
<feature type="region of interest" description="Disordered" evidence="6">
    <location>
        <begin position="694"/>
        <end position="729"/>
    </location>
</feature>
<sequence>MLHVAAWMLMLTGATGVVRHAKVSTSQSRAFSRLPVSLARVRASVLAKATQVPRKLGGQSTLVPSRSNIGKTTARLWQRMMATHATSNGAKGAEKDLNLLALRKIMEEKNLDAFVIPTADPHQSEYPPHCFARREFITGFTGSAGTAVVTKKNACLWTDGRYFLQAADELGPEWTLQKAGLPKTPKMSDWLKDNLEQGMRVGLDPFVHAANEVKELNSTLSKGGLELVLEPDNPVDEAWVDRPAFPTADVRIHPETWAGSPVPEKLKMVREEMDKHGGEALLVSKLDDVAWLLNLRGGDIESNPVFVAYAIVEKDSVRLFVDGSKITDVVATHLAPNNVHIYRYDQVVEGVKEVVKSGKKVMFDPVGTSVALEQAAKAGSFVEAPSPFDLGKAIKNDRELEGMKEAHLRDGAALAKFWSWMDVLTKNGETVDEYVAGGELANFRAEQVGFIEPSFPSIVGEGPHGAVIHYRASKQSARDIKAGSILLVDSGGQYDCGTTDVTRVYMFGGDEYKPTDFQKEVYTRVLKGHIALDQTIWPENTPGHVLDAYARRPLWEIGLNYMHGTGHGVGAALNVHEGPHSISPRYTNQVALQEGMICSNEPAFYEDGSFGVRIENLLYVTPKETKHNFNDVKYLGFEKLTYVPIQQKMVNIDLLTDDEIEWLNTYHQEVWEKISPRLTDEPVALDWLFEHTQPISRGDSGEENTASASGVRVGAPSAAEAVASTTQSK</sequence>
<evidence type="ECO:0000256" key="5">
    <source>
        <dbReference type="ARBA" id="ARBA00023211"/>
    </source>
</evidence>
<evidence type="ECO:0000256" key="3">
    <source>
        <dbReference type="ARBA" id="ARBA00022723"/>
    </source>
</evidence>
<evidence type="ECO:0000259" key="8">
    <source>
        <dbReference type="Pfam" id="PF00557"/>
    </source>
</evidence>
<keyword evidence="7" id="KW-0732">Signal</keyword>
<dbReference type="Gene3D" id="3.40.350.10">
    <property type="entry name" value="Creatinase/prolidase N-terminal domain"/>
    <property type="match status" value="2"/>
</dbReference>
<evidence type="ECO:0000259" key="9">
    <source>
        <dbReference type="Pfam" id="PF01321"/>
    </source>
</evidence>
<evidence type="ECO:0000256" key="2">
    <source>
        <dbReference type="ARBA" id="ARBA00008766"/>
    </source>
</evidence>
<dbReference type="InterPro" id="IPR036005">
    <property type="entry name" value="Creatinase/aminopeptidase-like"/>
</dbReference>
<dbReference type="GO" id="GO:0005737">
    <property type="term" value="C:cytoplasm"/>
    <property type="evidence" value="ECO:0007669"/>
    <property type="project" value="UniProtKB-ARBA"/>
</dbReference>
<dbReference type="PANTHER" id="PTHR43763:SF6">
    <property type="entry name" value="XAA-PRO AMINOPEPTIDASE 1"/>
    <property type="match status" value="1"/>
</dbReference>
<keyword evidence="5" id="KW-0464">Manganese</keyword>
<protein>
    <recommendedName>
        <fullName evidence="12">Xaa-Pro aminopeptidase</fullName>
    </recommendedName>
</protein>
<dbReference type="Pfam" id="PF01321">
    <property type="entry name" value="Creatinase_N"/>
    <property type="match status" value="1"/>
</dbReference>
<keyword evidence="4" id="KW-0378">Hydrolase</keyword>
<evidence type="ECO:0000256" key="1">
    <source>
        <dbReference type="ARBA" id="ARBA00001936"/>
    </source>
</evidence>
<dbReference type="Pfam" id="PF00557">
    <property type="entry name" value="Peptidase_M24"/>
    <property type="match status" value="1"/>
</dbReference>
<dbReference type="SUPFAM" id="SSF53092">
    <property type="entry name" value="Creatinase/prolidase N-terminal domain"/>
    <property type="match status" value="2"/>
</dbReference>
<dbReference type="SUPFAM" id="SSF55920">
    <property type="entry name" value="Creatinase/aminopeptidase"/>
    <property type="match status" value="1"/>
</dbReference>
<feature type="chain" id="PRO_5031210887" description="Xaa-Pro aminopeptidase" evidence="7">
    <location>
        <begin position="17"/>
        <end position="729"/>
    </location>
</feature>
<accession>A0A7S2QS50</accession>
<dbReference type="Pfam" id="PF16188">
    <property type="entry name" value="Peptidase_M24_C"/>
    <property type="match status" value="1"/>
</dbReference>
<dbReference type="FunFam" id="3.40.350.10:FF:000003">
    <property type="entry name" value="Xaa-pro aminopeptidase P"/>
    <property type="match status" value="1"/>
</dbReference>
<evidence type="ECO:0000256" key="4">
    <source>
        <dbReference type="ARBA" id="ARBA00022801"/>
    </source>
</evidence>
<feature type="domain" description="Creatinase N-terminal" evidence="9">
    <location>
        <begin position="101"/>
        <end position="221"/>
    </location>
</feature>
<dbReference type="InterPro" id="IPR050422">
    <property type="entry name" value="X-Pro_aminopeptidase_P"/>
</dbReference>
<dbReference type="FunFam" id="3.90.230.10:FF:000007">
    <property type="entry name" value="Xaa-Pro aminopeptidase P"/>
    <property type="match status" value="1"/>
</dbReference>
<evidence type="ECO:0000259" key="10">
    <source>
        <dbReference type="Pfam" id="PF16188"/>
    </source>
</evidence>
<dbReference type="InterPro" id="IPR029149">
    <property type="entry name" value="Creatin/AminoP/Spt16_N"/>
</dbReference>
<keyword evidence="3" id="KW-0479">Metal-binding</keyword>
<feature type="domain" description="Peptidase M24 C-terminal" evidence="10">
    <location>
        <begin position="633"/>
        <end position="695"/>
    </location>
</feature>
<dbReference type="EMBL" id="HBHC01000462">
    <property type="protein sequence ID" value="CAD9650133.1"/>
    <property type="molecule type" value="Transcribed_RNA"/>
</dbReference>
<dbReference type="PANTHER" id="PTHR43763">
    <property type="entry name" value="XAA-PRO AMINOPEPTIDASE 1"/>
    <property type="match status" value="1"/>
</dbReference>
<dbReference type="InterPro" id="IPR000587">
    <property type="entry name" value="Creatinase_N"/>
</dbReference>
<reference evidence="11" key="1">
    <citation type="submission" date="2021-01" db="EMBL/GenBank/DDBJ databases">
        <authorList>
            <person name="Corre E."/>
            <person name="Pelletier E."/>
            <person name="Niang G."/>
            <person name="Scheremetjew M."/>
            <person name="Finn R."/>
            <person name="Kale V."/>
            <person name="Holt S."/>
            <person name="Cochrane G."/>
            <person name="Meng A."/>
            <person name="Brown T."/>
            <person name="Cohen L."/>
        </authorList>
    </citation>
    <scope>NUCLEOTIDE SEQUENCE</scope>
    <source>
        <strain evidence="11">BC52</strain>
    </source>
</reference>
<dbReference type="InterPro" id="IPR000994">
    <property type="entry name" value="Pept_M24"/>
</dbReference>
<dbReference type="CDD" id="cd01085">
    <property type="entry name" value="APP"/>
    <property type="match status" value="1"/>
</dbReference>
<comment type="cofactor">
    <cofactor evidence="1">
        <name>Mn(2+)</name>
        <dbReference type="ChEBI" id="CHEBI:29035"/>
    </cofactor>
</comment>
<evidence type="ECO:0000256" key="6">
    <source>
        <dbReference type="SAM" id="MobiDB-lite"/>
    </source>
</evidence>
<evidence type="ECO:0000256" key="7">
    <source>
        <dbReference type="SAM" id="SignalP"/>
    </source>
</evidence>